<organism evidence="2 3">
    <name type="scientific">Undibacterium seohonense</name>
    <dbReference type="NCBI Taxonomy" id="1344950"/>
    <lineage>
        <taxon>Bacteria</taxon>
        <taxon>Pseudomonadati</taxon>
        <taxon>Pseudomonadota</taxon>
        <taxon>Betaproteobacteria</taxon>
        <taxon>Burkholderiales</taxon>
        <taxon>Oxalobacteraceae</taxon>
        <taxon>Undibacterium</taxon>
    </lineage>
</organism>
<dbReference type="RefSeq" id="WP_186922068.1">
    <property type="nucleotide sequence ID" value="NZ_JACOFW010000005.1"/>
</dbReference>
<comment type="caution">
    <text evidence="2">The sequence shown here is derived from an EMBL/GenBank/DDBJ whole genome shotgun (WGS) entry which is preliminary data.</text>
</comment>
<dbReference type="EMBL" id="JACOFW010000005">
    <property type="protein sequence ID" value="MBC3806982.1"/>
    <property type="molecule type" value="Genomic_DNA"/>
</dbReference>
<accession>A0ABR6X2E4</accession>
<reference evidence="2 3" key="1">
    <citation type="submission" date="2020-08" db="EMBL/GenBank/DDBJ databases">
        <title>Novel species isolated from subtropical streams in China.</title>
        <authorList>
            <person name="Lu H."/>
        </authorList>
    </citation>
    <scope>NUCLEOTIDE SEQUENCE [LARGE SCALE GENOMIC DNA]</scope>
    <source>
        <strain evidence="2 3">KACC 16656</strain>
    </source>
</reference>
<gene>
    <name evidence="2" type="ORF">H8K52_06435</name>
</gene>
<evidence type="ECO:0000313" key="2">
    <source>
        <dbReference type="EMBL" id="MBC3806982.1"/>
    </source>
</evidence>
<feature type="transmembrane region" description="Helical" evidence="1">
    <location>
        <begin position="43"/>
        <end position="63"/>
    </location>
</feature>
<protein>
    <submittedName>
        <fullName evidence="2">DUF2177 family protein</fullName>
    </submittedName>
</protein>
<sequence>MFIKLYAIALPVFFVIDMLWLGFVATNFYRNQIGFLMRDELDWVAAIIFYLLFIVGLVLFVIAPAFEKKSWTDALLFGALFGLITYATYDLSNLATIKDWPLLVTIVDLVWGATLAASVSTATYFIARKLGF</sequence>
<evidence type="ECO:0000313" key="3">
    <source>
        <dbReference type="Proteomes" id="UP000648257"/>
    </source>
</evidence>
<feature type="transmembrane region" description="Helical" evidence="1">
    <location>
        <begin position="109"/>
        <end position="127"/>
    </location>
</feature>
<proteinExistence type="predicted"/>
<keyword evidence="1" id="KW-0472">Membrane</keyword>
<name>A0ABR6X2E4_9BURK</name>
<keyword evidence="3" id="KW-1185">Reference proteome</keyword>
<dbReference type="InterPro" id="IPR018687">
    <property type="entry name" value="DUF2177_membr"/>
</dbReference>
<dbReference type="Proteomes" id="UP000648257">
    <property type="component" value="Unassembled WGS sequence"/>
</dbReference>
<feature type="transmembrane region" description="Helical" evidence="1">
    <location>
        <begin position="70"/>
        <end position="89"/>
    </location>
</feature>
<dbReference type="Pfam" id="PF09945">
    <property type="entry name" value="DUF2177"/>
    <property type="match status" value="1"/>
</dbReference>
<keyword evidence="1" id="KW-1133">Transmembrane helix</keyword>
<evidence type="ECO:0000256" key="1">
    <source>
        <dbReference type="SAM" id="Phobius"/>
    </source>
</evidence>
<feature type="transmembrane region" description="Helical" evidence="1">
    <location>
        <begin position="5"/>
        <end position="23"/>
    </location>
</feature>
<keyword evidence="1" id="KW-0812">Transmembrane</keyword>